<gene>
    <name evidence="14" type="primary">PAM16</name>
    <name evidence="14" type="ORF">AWJ20_2707</name>
</gene>
<dbReference type="PANTHER" id="PTHR12388">
    <property type="entry name" value="MITOCHONDRIA ASSOCIATED GRANULOCYTE MACROPHAGE CSF SIGNALING MOLECULE"/>
    <property type="match status" value="1"/>
</dbReference>
<keyword evidence="7" id="KW-0653">Protein transport</keyword>
<evidence type="ECO:0000256" key="11">
    <source>
        <dbReference type="ARBA" id="ARBA00025080"/>
    </source>
</evidence>
<dbReference type="GO" id="GO:0030150">
    <property type="term" value="P:protein import into mitochondrial matrix"/>
    <property type="evidence" value="ECO:0007669"/>
    <property type="project" value="EnsemblFungi"/>
</dbReference>
<evidence type="ECO:0000256" key="13">
    <source>
        <dbReference type="ARBA" id="ARBA00031407"/>
    </source>
</evidence>
<dbReference type="GO" id="GO:0019904">
    <property type="term" value="F:protein domain specific binding"/>
    <property type="evidence" value="ECO:0007669"/>
    <property type="project" value="EnsemblFungi"/>
</dbReference>
<dbReference type="AlphaFoldDB" id="A0A161HMN3"/>
<organism evidence="14 15">
    <name type="scientific">Sugiyamaella lignohabitans</name>
    <dbReference type="NCBI Taxonomy" id="796027"/>
    <lineage>
        <taxon>Eukaryota</taxon>
        <taxon>Fungi</taxon>
        <taxon>Dikarya</taxon>
        <taxon>Ascomycota</taxon>
        <taxon>Saccharomycotina</taxon>
        <taxon>Dipodascomycetes</taxon>
        <taxon>Dipodascales</taxon>
        <taxon>Trichomonascaceae</taxon>
        <taxon>Sugiyamaella</taxon>
    </lineage>
</organism>
<dbReference type="Proteomes" id="UP000189580">
    <property type="component" value="Chromosome b"/>
</dbReference>
<dbReference type="Pfam" id="PF03656">
    <property type="entry name" value="Pam16"/>
    <property type="match status" value="1"/>
</dbReference>
<dbReference type="InterPro" id="IPR005341">
    <property type="entry name" value="Tim16"/>
</dbReference>
<keyword evidence="15" id="KW-1185">Reference proteome</keyword>
<evidence type="ECO:0000256" key="2">
    <source>
        <dbReference type="ARBA" id="ARBA00008817"/>
    </source>
</evidence>
<evidence type="ECO:0000256" key="4">
    <source>
        <dbReference type="ARBA" id="ARBA00020721"/>
    </source>
</evidence>
<dbReference type="KEGG" id="slb:AWJ20_2707"/>
<dbReference type="OrthoDB" id="10262892at2759"/>
<evidence type="ECO:0000313" key="15">
    <source>
        <dbReference type="Proteomes" id="UP000189580"/>
    </source>
</evidence>
<dbReference type="GeneID" id="30034648"/>
<keyword evidence="8" id="KW-0811">Translocation</keyword>
<dbReference type="FunFam" id="1.10.287.110:FF:000006">
    <property type="entry name" value="Import inner membrane translocase subunit TIM16"/>
    <property type="match status" value="1"/>
</dbReference>
<dbReference type="EMBL" id="CP014503">
    <property type="protein sequence ID" value="ANB15087.1"/>
    <property type="molecule type" value="Genomic_DNA"/>
</dbReference>
<evidence type="ECO:0000256" key="8">
    <source>
        <dbReference type="ARBA" id="ARBA00023010"/>
    </source>
</evidence>
<evidence type="ECO:0000256" key="9">
    <source>
        <dbReference type="ARBA" id="ARBA00023128"/>
    </source>
</evidence>
<keyword evidence="5" id="KW-0813">Transport</keyword>
<evidence type="ECO:0000313" key="14">
    <source>
        <dbReference type="EMBL" id="ANB15087.1"/>
    </source>
</evidence>
<protein>
    <recommendedName>
        <fullName evidence="4">Mitochondrial import inner membrane translocase subunit TIM16</fullName>
    </recommendedName>
    <alternativeName>
        <fullName evidence="3">Mitochondrial import inner membrane translocase subunit tim16</fullName>
    </alternativeName>
    <alternativeName>
        <fullName evidence="12 13">Presequence translocated-associated motor subunit PAM16</fullName>
    </alternativeName>
</protein>
<reference evidence="14 15" key="1">
    <citation type="submission" date="2016-02" db="EMBL/GenBank/DDBJ databases">
        <title>Complete genome sequence and transcriptome regulation of the pentose utilising yeast Sugiyamaella lignohabitans.</title>
        <authorList>
            <person name="Bellasio M."/>
            <person name="Peymann A."/>
            <person name="Valli M."/>
            <person name="Sipitzky M."/>
            <person name="Graf A."/>
            <person name="Sauer M."/>
            <person name="Marx H."/>
            <person name="Mattanovich D."/>
        </authorList>
    </citation>
    <scope>NUCLEOTIDE SEQUENCE [LARGE SCALE GENOMIC DNA]</scope>
    <source>
        <strain evidence="14 15">CBS 10342</strain>
    </source>
</reference>
<keyword evidence="9" id="KW-0496">Mitochondrion</keyword>
<comment type="subcellular location">
    <subcellularLocation>
        <location evidence="1">Mitochondrion inner membrane</location>
        <topology evidence="1">Peripheral membrane protein</topology>
    </subcellularLocation>
</comment>
<proteinExistence type="inferred from homology"/>
<comment type="function">
    <text evidence="11">Essential component of the PAM complex, a complex required for the translocation of transit peptide-containing proteins from the inner membrane into the mitochondrial matrix in an ATP-dependent manner. In the complex, it is required to regulate activity of mtHSP70 (SSC1) via its interaction with PAM18/TIM14. May act by positioning PAM18/TIM14 in juxtaposition to mtHSP70 at the translocon to maximize ATPase stimulation.</text>
</comment>
<dbReference type="RefSeq" id="XP_018737564.1">
    <property type="nucleotide sequence ID" value="XM_018879670.1"/>
</dbReference>
<evidence type="ECO:0000256" key="3">
    <source>
        <dbReference type="ARBA" id="ARBA00013571"/>
    </source>
</evidence>
<keyword evidence="10" id="KW-0472">Membrane</keyword>
<evidence type="ECO:0000256" key="12">
    <source>
        <dbReference type="ARBA" id="ARBA00030422"/>
    </source>
</evidence>
<dbReference type="Gene3D" id="1.10.287.110">
    <property type="entry name" value="DnaJ domain"/>
    <property type="match status" value="1"/>
</dbReference>
<dbReference type="PANTHER" id="PTHR12388:SF0">
    <property type="entry name" value="MITOCHONDRIAL IMPORT INNER MEMBRANE TRANSLOCASE SUBUNIT TIM16"/>
    <property type="match status" value="1"/>
</dbReference>
<accession>A0A161HMN3</accession>
<evidence type="ECO:0000256" key="7">
    <source>
        <dbReference type="ARBA" id="ARBA00022927"/>
    </source>
</evidence>
<dbReference type="InterPro" id="IPR036869">
    <property type="entry name" value="J_dom_sf"/>
</dbReference>
<comment type="similarity">
    <text evidence="2">Belongs to the TIM16/PAM16 family.</text>
</comment>
<keyword evidence="6" id="KW-0999">Mitochondrion inner membrane</keyword>
<evidence type="ECO:0000256" key="6">
    <source>
        <dbReference type="ARBA" id="ARBA00022792"/>
    </source>
</evidence>
<sequence length="118" mass="12858">MQVVITGSQVFGKAFMEAYRQASSASIRASATAAARQKSGGVSLDEACKILDIEESSISQELVKKKYDYLFDVNSKEKAGSFYLQSKVYRAMERLNYELEQKTAQAAQAGSKPGQSAS</sequence>
<dbReference type="GO" id="GO:0001405">
    <property type="term" value="C:PAM complex, Tim23 associated import motor"/>
    <property type="evidence" value="ECO:0007669"/>
    <property type="project" value="EnsemblFungi"/>
</dbReference>
<evidence type="ECO:0000256" key="1">
    <source>
        <dbReference type="ARBA" id="ARBA00004637"/>
    </source>
</evidence>
<name>A0A161HMN3_9ASCO</name>
<evidence type="ECO:0000256" key="5">
    <source>
        <dbReference type="ARBA" id="ARBA00022448"/>
    </source>
</evidence>
<evidence type="ECO:0000256" key="10">
    <source>
        <dbReference type="ARBA" id="ARBA00023136"/>
    </source>
</evidence>